<proteinExistence type="predicted"/>
<reference evidence="2" key="2">
    <citation type="submission" date="2015-03" db="EMBL/GenBank/DDBJ databases">
        <title>Novel nitrous acid biosynthetic pathway confers a diazo group on the secondary metabolite.</title>
        <authorList>
            <person name="Katsuyama Y."/>
        </authorList>
    </citation>
    <scope>NUCLEOTIDE SEQUENCE</scope>
    <source>
        <strain evidence="2">NBRC 12760</strain>
    </source>
</reference>
<dbReference type="Gene3D" id="1.10.10.10">
    <property type="entry name" value="Winged helix-like DNA-binding domain superfamily/Winged helix DNA-binding domain"/>
    <property type="match status" value="1"/>
</dbReference>
<dbReference type="NCBIfam" id="TIGR00738">
    <property type="entry name" value="rrf2_super"/>
    <property type="match status" value="1"/>
</dbReference>
<accession>A0A0K2JL75</accession>
<dbReference type="EMBL" id="KT381192">
    <property type="protein sequence ID" value="ALA99207.1"/>
    <property type="molecule type" value="Genomic_DNA"/>
</dbReference>
<evidence type="ECO:0000313" key="1">
    <source>
        <dbReference type="EMBL" id="ALA99207.1"/>
    </source>
</evidence>
<dbReference type="InterPro" id="IPR036390">
    <property type="entry name" value="WH_DNA-bd_sf"/>
</dbReference>
<sequence length="168" mass="17717">MSEIARVLVMKLSNGVEWGLHCCVSISQSDGPVSAARLAELHGVPPSYLAKHLQALSRAGIVRSTPGPVGGYAFTRPAAEVSVLQVVQAVDGPEPAFRCTEIRRRGPLALSPERCEKPCAVSRAMATAETAWREALAGISVADLAGRIDQDSSGTAMRDLRSWLAGAP</sequence>
<dbReference type="EMBL" id="LC033425">
    <property type="protein sequence ID" value="BAU09307.1"/>
    <property type="molecule type" value="Genomic_DNA"/>
</dbReference>
<organism evidence="1">
    <name type="scientific">Streptomyces cremeus</name>
    <dbReference type="NCBI Taxonomy" id="66881"/>
    <lineage>
        <taxon>Bacteria</taxon>
        <taxon>Bacillati</taxon>
        <taxon>Actinomycetota</taxon>
        <taxon>Actinomycetes</taxon>
        <taxon>Kitasatosporales</taxon>
        <taxon>Streptomycetaceae</taxon>
        <taxon>Streptomyces</taxon>
    </lineage>
</organism>
<dbReference type="PROSITE" id="PS51197">
    <property type="entry name" value="HTH_RRF2_2"/>
    <property type="match status" value="1"/>
</dbReference>
<dbReference type="InterPro" id="IPR036388">
    <property type="entry name" value="WH-like_DNA-bd_sf"/>
</dbReference>
<dbReference type="GO" id="GO:0003700">
    <property type="term" value="F:DNA-binding transcription factor activity"/>
    <property type="evidence" value="ECO:0007669"/>
    <property type="project" value="TreeGrafter"/>
</dbReference>
<dbReference type="PANTHER" id="PTHR33221">
    <property type="entry name" value="WINGED HELIX-TURN-HELIX TRANSCRIPTIONAL REGULATOR, RRF2 FAMILY"/>
    <property type="match status" value="1"/>
</dbReference>
<dbReference type="InterPro" id="IPR000944">
    <property type="entry name" value="Tscrpt_reg_Rrf2"/>
</dbReference>
<dbReference type="PROSITE" id="PS01332">
    <property type="entry name" value="HTH_RRF2_1"/>
    <property type="match status" value="1"/>
</dbReference>
<dbReference type="GO" id="GO:0005829">
    <property type="term" value="C:cytosol"/>
    <property type="evidence" value="ECO:0007669"/>
    <property type="project" value="TreeGrafter"/>
</dbReference>
<gene>
    <name evidence="1" type="primary">creJ</name>
</gene>
<dbReference type="AlphaFoldDB" id="A0A0K2JL75"/>
<dbReference type="Pfam" id="PF02082">
    <property type="entry name" value="Rrf2"/>
    <property type="match status" value="1"/>
</dbReference>
<dbReference type="InterPro" id="IPR011991">
    <property type="entry name" value="ArsR-like_HTH"/>
</dbReference>
<dbReference type="CDD" id="cd00090">
    <property type="entry name" value="HTH_ARSR"/>
    <property type="match status" value="1"/>
</dbReference>
<protein>
    <submittedName>
        <fullName evidence="1">CreJ</fullName>
    </submittedName>
    <submittedName>
        <fullName evidence="2">Transcriptional regulator</fullName>
    </submittedName>
</protein>
<dbReference type="SUPFAM" id="SSF46785">
    <property type="entry name" value="Winged helix' DNA-binding domain"/>
    <property type="match status" value="1"/>
</dbReference>
<reference evidence="1" key="1">
    <citation type="journal article" date="2015" name="ChemBioChem">
        <title>The cremeomycin biosynthetic gene cluster encodes a pathway for diazo formation.</title>
        <authorList>
            <person name="Waldman A.J."/>
            <person name="Pechersky Y."/>
            <person name="Wang P."/>
            <person name="Wang J.X."/>
            <person name="Balskus E.P."/>
        </authorList>
    </citation>
    <scope>NUCLEOTIDE SEQUENCE</scope>
    <source>
        <strain evidence="1">NRRL 3241</strain>
    </source>
</reference>
<evidence type="ECO:0000313" key="2">
    <source>
        <dbReference type="EMBL" id="BAU09307.1"/>
    </source>
</evidence>
<name>A0A0K2JL75_STRCM</name>
<dbReference type="PANTHER" id="PTHR33221:SF13">
    <property type="entry name" value="TRANSCRIPTIONAL REGULATOR-RELATED"/>
    <property type="match status" value="1"/>
</dbReference>
<dbReference type="InterPro" id="IPR030489">
    <property type="entry name" value="TR_Rrf2-type_CS"/>
</dbReference>